<proteinExistence type="predicted"/>
<evidence type="ECO:0000313" key="1">
    <source>
        <dbReference type="EMBL" id="JAD45869.1"/>
    </source>
</evidence>
<sequence length="63" mass="7304">MNTGEGELCRRILRRKVREHFEISTVGFDELCLLLPSLSHCCVEVSLLFSAVLRTRWTGFYLT</sequence>
<organism evidence="1">
    <name type="scientific">Arundo donax</name>
    <name type="common">Giant reed</name>
    <name type="synonym">Donax arundinaceus</name>
    <dbReference type="NCBI Taxonomy" id="35708"/>
    <lineage>
        <taxon>Eukaryota</taxon>
        <taxon>Viridiplantae</taxon>
        <taxon>Streptophyta</taxon>
        <taxon>Embryophyta</taxon>
        <taxon>Tracheophyta</taxon>
        <taxon>Spermatophyta</taxon>
        <taxon>Magnoliopsida</taxon>
        <taxon>Liliopsida</taxon>
        <taxon>Poales</taxon>
        <taxon>Poaceae</taxon>
        <taxon>PACMAD clade</taxon>
        <taxon>Arundinoideae</taxon>
        <taxon>Arundineae</taxon>
        <taxon>Arundo</taxon>
    </lineage>
</organism>
<protein>
    <submittedName>
        <fullName evidence="1">Uncharacterized protein</fullName>
    </submittedName>
</protein>
<reference evidence="1" key="2">
    <citation type="journal article" date="2015" name="Data Brief">
        <title>Shoot transcriptome of the giant reed, Arundo donax.</title>
        <authorList>
            <person name="Barrero R.A."/>
            <person name="Guerrero F.D."/>
            <person name="Moolhuijzen P."/>
            <person name="Goolsby J.A."/>
            <person name="Tidwell J."/>
            <person name="Bellgard S.E."/>
            <person name="Bellgard M.I."/>
        </authorList>
    </citation>
    <scope>NUCLEOTIDE SEQUENCE</scope>
    <source>
        <tissue evidence="1">Shoot tissue taken approximately 20 cm above the soil surface</tissue>
    </source>
</reference>
<dbReference type="EMBL" id="GBRH01252026">
    <property type="protein sequence ID" value="JAD45869.1"/>
    <property type="molecule type" value="Transcribed_RNA"/>
</dbReference>
<reference evidence="1" key="1">
    <citation type="submission" date="2014-09" db="EMBL/GenBank/DDBJ databases">
        <authorList>
            <person name="Magalhaes I.L.F."/>
            <person name="Oliveira U."/>
            <person name="Santos F.R."/>
            <person name="Vidigal T.H.D.A."/>
            <person name="Brescovit A.D."/>
            <person name="Santos A.J."/>
        </authorList>
    </citation>
    <scope>NUCLEOTIDE SEQUENCE</scope>
    <source>
        <tissue evidence="1">Shoot tissue taken approximately 20 cm above the soil surface</tissue>
    </source>
</reference>
<name>A0A0A9A2I5_ARUDO</name>
<dbReference type="AlphaFoldDB" id="A0A0A9A2I5"/>
<accession>A0A0A9A2I5</accession>